<feature type="domain" description="FAD/NAD(P)-binding" evidence="5">
    <location>
        <begin position="4"/>
        <end position="287"/>
    </location>
</feature>
<keyword evidence="4" id="KW-0560">Oxidoreductase</keyword>
<dbReference type="Pfam" id="PF07992">
    <property type="entry name" value="Pyr_redox_2"/>
    <property type="match status" value="1"/>
</dbReference>
<evidence type="ECO:0000256" key="1">
    <source>
        <dbReference type="ARBA" id="ARBA00006442"/>
    </source>
</evidence>
<comment type="caution">
    <text evidence="6">The sequence shown here is derived from an EMBL/GenBank/DDBJ whole genome shotgun (WGS) entry which is preliminary data.</text>
</comment>
<gene>
    <name evidence="6" type="ORF">FocTR4_00011897</name>
</gene>
<comment type="similarity">
    <text evidence="1">Belongs to the FAD-dependent oxidoreductase family.</text>
</comment>
<dbReference type="Gene3D" id="3.50.50.100">
    <property type="match status" value="1"/>
</dbReference>
<dbReference type="PRINTS" id="PR00368">
    <property type="entry name" value="FADPNR"/>
</dbReference>
<dbReference type="EMBL" id="VMNF01000014">
    <property type="protein sequence ID" value="TXB97509.1"/>
    <property type="molecule type" value="Genomic_DNA"/>
</dbReference>
<accession>A0A5C6SG21</accession>
<protein>
    <recommendedName>
        <fullName evidence="5">FAD/NAD(P)-binding domain-containing protein</fullName>
    </recommendedName>
</protein>
<dbReference type="PANTHER" id="PTHR43735">
    <property type="entry name" value="APOPTOSIS-INDUCING FACTOR 1"/>
    <property type="match status" value="1"/>
</dbReference>
<evidence type="ECO:0000259" key="5">
    <source>
        <dbReference type="Pfam" id="PF07992"/>
    </source>
</evidence>
<keyword evidence="2" id="KW-0285">Flavoprotein</keyword>
<name>A0A5C6SG21_FUSOC</name>
<dbReference type="SUPFAM" id="SSF51905">
    <property type="entry name" value="FAD/NAD(P)-binding domain"/>
    <property type="match status" value="1"/>
</dbReference>
<dbReference type="InterPro" id="IPR023753">
    <property type="entry name" value="FAD/NAD-binding_dom"/>
</dbReference>
<reference evidence="6 7" key="1">
    <citation type="submission" date="2019-07" db="EMBL/GenBank/DDBJ databases">
        <title>The First High-Quality Draft Genome Sequence of the Causal Agent of the Current Panama Disease Epidemic.</title>
        <authorList>
            <person name="Warmington R.J."/>
            <person name="Kay W."/>
            <person name="Jeffries A."/>
            <person name="Bebber D."/>
            <person name="Moore K."/>
            <person name="Studholme D.J."/>
        </authorList>
    </citation>
    <scope>NUCLEOTIDE SEQUENCE [LARGE SCALE GENOMIC DNA]</scope>
    <source>
        <strain evidence="6 7">TR4</strain>
    </source>
</reference>
<organism evidence="6 7">
    <name type="scientific">Fusarium oxysporum f. sp. cubense</name>
    <dbReference type="NCBI Taxonomy" id="61366"/>
    <lineage>
        <taxon>Eukaryota</taxon>
        <taxon>Fungi</taxon>
        <taxon>Dikarya</taxon>
        <taxon>Ascomycota</taxon>
        <taxon>Pezizomycotina</taxon>
        <taxon>Sordariomycetes</taxon>
        <taxon>Hypocreomycetidae</taxon>
        <taxon>Hypocreales</taxon>
        <taxon>Nectriaceae</taxon>
        <taxon>Fusarium</taxon>
        <taxon>Fusarium oxysporum species complex</taxon>
    </lineage>
</organism>
<evidence type="ECO:0000313" key="6">
    <source>
        <dbReference type="EMBL" id="TXB97509.1"/>
    </source>
</evidence>
<dbReference type="GO" id="GO:0005737">
    <property type="term" value="C:cytoplasm"/>
    <property type="evidence" value="ECO:0007669"/>
    <property type="project" value="TreeGrafter"/>
</dbReference>
<dbReference type="AlphaFoldDB" id="A0A5C6SG21"/>
<dbReference type="GO" id="GO:0050660">
    <property type="term" value="F:flavin adenine dinucleotide binding"/>
    <property type="evidence" value="ECO:0007669"/>
    <property type="project" value="TreeGrafter"/>
</dbReference>
<evidence type="ECO:0000256" key="2">
    <source>
        <dbReference type="ARBA" id="ARBA00022630"/>
    </source>
</evidence>
<evidence type="ECO:0000256" key="3">
    <source>
        <dbReference type="ARBA" id="ARBA00022827"/>
    </source>
</evidence>
<dbReference type="Proteomes" id="UP000321331">
    <property type="component" value="Unassembled WGS sequence"/>
</dbReference>
<evidence type="ECO:0000256" key="4">
    <source>
        <dbReference type="ARBA" id="ARBA00023002"/>
    </source>
</evidence>
<dbReference type="PANTHER" id="PTHR43735:SF3">
    <property type="entry name" value="FERROPTOSIS SUPPRESSOR PROTEIN 1"/>
    <property type="match status" value="1"/>
</dbReference>
<dbReference type="InterPro" id="IPR036188">
    <property type="entry name" value="FAD/NAD-bd_sf"/>
</dbReference>
<evidence type="ECO:0000313" key="7">
    <source>
        <dbReference type="Proteomes" id="UP000321331"/>
    </source>
</evidence>
<keyword evidence="3" id="KW-0274">FAD</keyword>
<sequence>MMAKQVVILGAGASGIATAHKLLKHTAPKIKDLKVVLVSPNTHFFWNPAIVRGLVPGEIPDDKMFIPIAPNFAHYPINTFQLVRGLAERIDTARDSVAVKSDKGLETIPYDYLVIATGSNVGSVPVKHLGDHEFTIGELHKLQHDIKAAKSIVVAGAGASGIETVAELGLAYGKTKDITLIVRGDRILTSMRRDMSETGEAALEATGVELIRNASVTKSSKDGPQTVITLSTGQKLNADVYLPLTGVRPNTSFLPEQWLDGDGNVKVNPHLRVEGTENVYAIGDVCNLEAKTLLAVETQFSYLGDELDAVLEGKAGAVTDYNVDTNVRQFVSLGKWNGLGQYNSWKIFGFLVGMMKGRTLFVETAPKIVQGKQVIRTKV</sequence>
<dbReference type="GO" id="GO:0004174">
    <property type="term" value="F:electron-transferring-flavoprotein dehydrogenase activity"/>
    <property type="evidence" value="ECO:0007669"/>
    <property type="project" value="TreeGrafter"/>
</dbReference>
<proteinExistence type="inferred from homology"/>
<dbReference type="PRINTS" id="PR00411">
    <property type="entry name" value="PNDRDTASEI"/>
</dbReference>